<organism evidence="11 12">
    <name type="scientific">Agromyces rhizosphaerae</name>
    <dbReference type="NCBI Taxonomy" id="88374"/>
    <lineage>
        <taxon>Bacteria</taxon>
        <taxon>Bacillati</taxon>
        <taxon>Actinomycetota</taxon>
        <taxon>Actinomycetes</taxon>
        <taxon>Micrococcales</taxon>
        <taxon>Microbacteriaceae</taxon>
        <taxon>Agromyces</taxon>
    </lineage>
</organism>
<feature type="transmembrane region" description="Helical" evidence="9">
    <location>
        <begin position="112"/>
        <end position="132"/>
    </location>
</feature>
<protein>
    <submittedName>
        <fullName evidence="11">Voltage-gated potassium channel</fullName>
    </submittedName>
</protein>
<dbReference type="GO" id="GO:0001508">
    <property type="term" value="P:action potential"/>
    <property type="evidence" value="ECO:0007669"/>
    <property type="project" value="TreeGrafter"/>
</dbReference>
<feature type="coiled-coil region" evidence="8">
    <location>
        <begin position="208"/>
        <end position="235"/>
    </location>
</feature>
<evidence type="ECO:0000256" key="4">
    <source>
        <dbReference type="ARBA" id="ARBA00022989"/>
    </source>
</evidence>
<evidence type="ECO:0000256" key="2">
    <source>
        <dbReference type="ARBA" id="ARBA00022448"/>
    </source>
</evidence>
<dbReference type="AlphaFoldDB" id="A0A9W6CVM4"/>
<dbReference type="Proteomes" id="UP001144396">
    <property type="component" value="Unassembled WGS sequence"/>
</dbReference>
<keyword evidence="12" id="KW-1185">Reference proteome</keyword>
<evidence type="ECO:0000313" key="11">
    <source>
        <dbReference type="EMBL" id="GLI27327.1"/>
    </source>
</evidence>
<keyword evidence="5" id="KW-0406">Ion transport</keyword>
<dbReference type="EMBL" id="BSDP01000001">
    <property type="protein sequence ID" value="GLI27327.1"/>
    <property type="molecule type" value="Genomic_DNA"/>
</dbReference>
<keyword evidence="3 9" id="KW-0812">Transmembrane</keyword>
<evidence type="ECO:0000256" key="7">
    <source>
        <dbReference type="ARBA" id="ARBA00023303"/>
    </source>
</evidence>
<evidence type="ECO:0000256" key="9">
    <source>
        <dbReference type="SAM" id="Phobius"/>
    </source>
</evidence>
<feature type="transmembrane region" description="Helical" evidence="9">
    <location>
        <begin position="172"/>
        <end position="197"/>
    </location>
</feature>
<sequence>MDEARWRKLTDWPLLACAVVFLVAYSWEVLADLRGTERAAAESVMAVIWVAFLVDYVVRLSLASPRWPWFRAHLPDLAIVLLPFLRPLRLIRLVALFAILQRTTGGAFRGRVVQYAIGASVLIVYLGALAMVDAERGHGDIDTLGEGLWWALVTITTVGYGDMTPVTTTGQLVAAAVMFAGIALLGVVTASFASWIVDRVAQHDASEQAATRAQVDELTREVRALRVELARAGTQDRVTTSP</sequence>
<dbReference type="Gene3D" id="1.20.5.110">
    <property type="match status" value="1"/>
</dbReference>
<dbReference type="InterPro" id="IPR028325">
    <property type="entry name" value="VG_K_chnl"/>
</dbReference>
<keyword evidence="4 9" id="KW-1133">Transmembrane helix</keyword>
<dbReference type="PANTHER" id="PTHR11537">
    <property type="entry name" value="VOLTAGE-GATED POTASSIUM CHANNEL"/>
    <property type="match status" value="1"/>
</dbReference>
<evidence type="ECO:0000256" key="5">
    <source>
        <dbReference type="ARBA" id="ARBA00023065"/>
    </source>
</evidence>
<dbReference type="PANTHER" id="PTHR11537:SF254">
    <property type="entry name" value="POTASSIUM VOLTAGE-GATED CHANNEL PROTEIN SHAB"/>
    <property type="match status" value="1"/>
</dbReference>
<proteinExistence type="predicted"/>
<evidence type="ECO:0000259" key="10">
    <source>
        <dbReference type="Pfam" id="PF07885"/>
    </source>
</evidence>
<evidence type="ECO:0000256" key="3">
    <source>
        <dbReference type="ARBA" id="ARBA00022692"/>
    </source>
</evidence>
<dbReference type="Gene3D" id="1.20.120.350">
    <property type="entry name" value="Voltage-gated potassium channels. Chain C"/>
    <property type="match status" value="1"/>
</dbReference>
<comment type="subcellular location">
    <subcellularLocation>
        <location evidence="1">Membrane</location>
        <topology evidence="1">Multi-pass membrane protein</topology>
    </subcellularLocation>
</comment>
<gene>
    <name evidence="11" type="ORF">ARHIZOSPH14_15690</name>
</gene>
<dbReference type="GO" id="GO:0005249">
    <property type="term" value="F:voltage-gated potassium channel activity"/>
    <property type="evidence" value="ECO:0007669"/>
    <property type="project" value="InterPro"/>
</dbReference>
<keyword evidence="7 11" id="KW-0407">Ion channel</keyword>
<dbReference type="SUPFAM" id="SSF81324">
    <property type="entry name" value="Voltage-gated potassium channels"/>
    <property type="match status" value="1"/>
</dbReference>
<name>A0A9W6CVM4_9MICO</name>
<evidence type="ECO:0000313" key="12">
    <source>
        <dbReference type="Proteomes" id="UP001144396"/>
    </source>
</evidence>
<dbReference type="RefSeq" id="WP_281883787.1">
    <property type="nucleotide sequence ID" value="NZ_BSDP01000001.1"/>
</dbReference>
<evidence type="ECO:0000256" key="8">
    <source>
        <dbReference type="SAM" id="Coils"/>
    </source>
</evidence>
<comment type="caution">
    <text evidence="11">The sequence shown here is derived from an EMBL/GenBank/DDBJ whole genome shotgun (WGS) entry which is preliminary data.</text>
</comment>
<reference evidence="11" key="1">
    <citation type="submission" date="2022-12" db="EMBL/GenBank/DDBJ databases">
        <title>Reference genome sequencing for broad-spectrum identification of bacterial and archaeal isolates by mass spectrometry.</title>
        <authorList>
            <person name="Sekiguchi Y."/>
            <person name="Tourlousse D.M."/>
        </authorList>
    </citation>
    <scope>NUCLEOTIDE SEQUENCE</scope>
    <source>
        <strain evidence="11">14</strain>
    </source>
</reference>
<dbReference type="InterPro" id="IPR027359">
    <property type="entry name" value="Volt_channel_dom_sf"/>
</dbReference>
<accession>A0A9W6CVM4</accession>
<keyword evidence="2" id="KW-0813">Transport</keyword>
<dbReference type="PRINTS" id="PR00169">
    <property type="entry name" value="KCHANNEL"/>
</dbReference>
<evidence type="ECO:0000256" key="6">
    <source>
        <dbReference type="ARBA" id="ARBA00023136"/>
    </source>
</evidence>
<evidence type="ECO:0000256" key="1">
    <source>
        <dbReference type="ARBA" id="ARBA00004141"/>
    </source>
</evidence>
<dbReference type="InterPro" id="IPR013099">
    <property type="entry name" value="K_chnl_dom"/>
</dbReference>
<dbReference type="GO" id="GO:0008076">
    <property type="term" value="C:voltage-gated potassium channel complex"/>
    <property type="evidence" value="ECO:0007669"/>
    <property type="project" value="InterPro"/>
</dbReference>
<feature type="transmembrane region" description="Helical" evidence="9">
    <location>
        <begin position="39"/>
        <end position="58"/>
    </location>
</feature>
<keyword evidence="8" id="KW-0175">Coiled coil</keyword>
<dbReference type="Gene3D" id="1.10.287.70">
    <property type="match status" value="1"/>
</dbReference>
<keyword evidence="6 9" id="KW-0472">Membrane</keyword>
<feature type="domain" description="Potassium channel" evidence="10">
    <location>
        <begin position="125"/>
        <end position="197"/>
    </location>
</feature>
<dbReference type="Pfam" id="PF07885">
    <property type="entry name" value="Ion_trans_2"/>
    <property type="match status" value="1"/>
</dbReference>
<feature type="transmembrane region" description="Helical" evidence="9">
    <location>
        <begin position="12"/>
        <end position="30"/>
    </location>
</feature>